<dbReference type="EMBL" id="JAFLRD010000032">
    <property type="protein sequence ID" value="MBO0418368.1"/>
    <property type="molecule type" value="Genomic_DNA"/>
</dbReference>
<accession>A0ABS3GTI6</accession>
<comment type="caution">
    <text evidence="1">The sequence shown here is derived from an EMBL/GenBank/DDBJ whole genome shotgun (WGS) entry which is preliminary data.</text>
</comment>
<dbReference type="GeneID" id="58561702"/>
<organism evidence="1 2">
    <name type="scientific">Chromobacterium haemolyticum</name>
    <dbReference type="NCBI Taxonomy" id="394935"/>
    <lineage>
        <taxon>Bacteria</taxon>
        <taxon>Pseudomonadati</taxon>
        <taxon>Pseudomonadota</taxon>
        <taxon>Betaproteobacteria</taxon>
        <taxon>Neisseriales</taxon>
        <taxon>Chromobacteriaceae</taxon>
        <taxon>Chromobacterium</taxon>
    </lineage>
</organism>
<reference evidence="1 2" key="1">
    <citation type="submission" date="2021-03" db="EMBL/GenBank/DDBJ databases">
        <title>First Case of infection caused by Chromobacterium haemolyticum derived from water in China.</title>
        <authorList>
            <person name="Chen J."/>
            <person name="Liu C."/>
        </authorList>
    </citation>
    <scope>NUCLEOTIDE SEQUENCE [LARGE SCALE GENOMIC DNA]</scope>
    <source>
        <strain evidence="1 2">WJ-5</strain>
    </source>
</reference>
<keyword evidence="2" id="KW-1185">Reference proteome</keyword>
<dbReference type="RefSeq" id="WP_043591470.1">
    <property type="nucleotide sequence ID" value="NZ_AP019312.1"/>
</dbReference>
<dbReference type="Proteomes" id="UP000664349">
    <property type="component" value="Unassembled WGS sequence"/>
</dbReference>
<name>A0ABS3GTI6_9NEIS</name>
<evidence type="ECO:0000313" key="1">
    <source>
        <dbReference type="EMBL" id="MBO0418368.1"/>
    </source>
</evidence>
<gene>
    <name evidence="1" type="ORF">J1C50_22925</name>
</gene>
<evidence type="ECO:0000313" key="2">
    <source>
        <dbReference type="Proteomes" id="UP000664349"/>
    </source>
</evidence>
<sequence length="140" mass="15270">MSDFDLIIDTMLPGDVELGMPPASRSGVGLYFAKHRLTELASDFAALLGEVCTEKFGAAFADLDAVQRLQAINACKLANVRVFSALLTQVFRAYYTEPAVLVLVGAGSVPPFPNGNSIGDDDWEILIPVYERGQMYRETH</sequence>
<protein>
    <submittedName>
        <fullName evidence="1">Uncharacterized protein</fullName>
    </submittedName>
</protein>
<proteinExistence type="predicted"/>